<dbReference type="GO" id="GO:0000466">
    <property type="term" value="P:maturation of 5.8S rRNA from tricistronic rRNA transcript (SSU-rRNA, 5.8S rRNA, LSU-rRNA)"/>
    <property type="evidence" value="ECO:0007669"/>
    <property type="project" value="TreeGrafter"/>
</dbReference>
<evidence type="ECO:0000313" key="2">
    <source>
        <dbReference type="Proteomes" id="UP000489600"/>
    </source>
</evidence>
<protein>
    <submittedName>
        <fullName evidence="1">Uncharacterized protein</fullName>
    </submittedName>
</protein>
<dbReference type="PANTHER" id="PTHR13500:SF0">
    <property type="entry name" value="NUCLEOLAR PRE-RIBOSOMAL-ASSOCIATED PROTEIN 1"/>
    <property type="match status" value="1"/>
</dbReference>
<evidence type="ECO:0000313" key="1">
    <source>
        <dbReference type="EMBL" id="VVB00483.1"/>
    </source>
</evidence>
<comment type="caution">
    <text evidence="1">The sequence shown here is derived from an EMBL/GenBank/DDBJ whole genome shotgun (WGS) entry which is preliminary data.</text>
</comment>
<dbReference type="PANTHER" id="PTHR13500">
    <property type="entry name" value="NUCLEOLAR PRERIBOSOMAL-ASSOCIATED PROTEIN 1"/>
    <property type="match status" value="1"/>
</dbReference>
<dbReference type="OrthoDB" id="72892at2759"/>
<gene>
    <name evidence="1" type="ORF">ANE_LOCUS10927</name>
</gene>
<dbReference type="AlphaFoldDB" id="A0A565BGQ0"/>
<organism evidence="1 2">
    <name type="scientific">Arabis nemorensis</name>
    <dbReference type="NCBI Taxonomy" id="586526"/>
    <lineage>
        <taxon>Eukaryota</taxon>
        <taxon>Viridiplantae</taxon>
        <taxon>Streptophyta</taxon>
        <taxon>Embryophyta</taxon>
        <taxon>Tracheophyta</taxon>
        <taxon>Spermatophyta</taxon>
        <taxon>Magnoliopsida</taxon>
        <taxon>eudicotyledons</taxon>
        <taxon>Gunneridae</taxon>
        <taxon>Pentapetalae</taxon>
        <taxon>rosids</taxon>
        <taxon>malvids</taxon>
        <taxon>Brassicales</taxon>
        <taxon>Brassicaceae</taxon>
        <taxon>Arabideae</taxon>
        <taxon>Arabis</taxon>
    </lineage>
</organism>
<keyword evidence="2" id="KW-1185">Reference proteome</keyword>
<accession>A0A565BGQ0</accession>
<dbReference type="GO" id="GO:0000463">
    <property type="term" value="P:maturation of LSU-rRNA from tricistronic rRNA transcript (SSU-rRNA, 5.8S rRNA, LSU-rRNA)"/>
    <property type="evidence" value="ECO:0007669"/>
    <property type="project" value="TreeGrafter"/>
</dbReference>
<name>A0A565BGQ0_9BRAS</name>
<reference evidence="1" key="1">
    <citation type="submission" date="2019-07" db="EMBL/GenBank/DDBJ databases">
        <authorList>
            <person name="Dittberner H."/>
        </authorList>
    </citation>
    <scope>NUCLEOTIDE SEQUENCE [LARGE SCALE GENOMIC DNA]</scope>
</reference>
<dbReference type="EMBL" id="CABITT030000004">
    <property type="protein sequence ID" value="VVB00483.1"/>
    <property type="molecule type" value="Genomic_DNA"/>
</dbReference>
<proteinExistence type="predicted"/>
<dbReference type="Proteomes" id="UP000489600">
    <property type="component" value="Unassembled WGS sequence"/>
</dbReference>
<dbReference type="InterPro" id="IPR039844">
    <property type="entry name" value="URB1"/>
</dbReference>
<dbReference type="GO" id="GO:0005730">
    <property type="term" value="C:nucleolus"/>
    <property type="evidence" value="ECO:0007669"/>
    <property type="project" value="TreeGrafter"/>
</dbReference>
<sequence>MMFFTVCADPSNGLMPDAKRKLSGASGRLLKLMKRLRTIDSCYHSDLLLAIVRARPSFASAFLAEFPYNVEDIASPSWSSSISLAANLVSSTICPRPFSRSLITKGMLHSDSLVKGGTLRFLSEALRLWDSFVTAWKHCSPHSCSGEQIQASLERDVMGEARSFFDTSRPRSL</sequence>